<evidence type="ECO:0000256" key="8">
    <source>
        <dbReference type="ARBA" id="ARBA00023235"/>
    </source>
</evidence>
<dbReference type="EMBL" id="CP036290">
    <property type="protein sequence ID" value="QDU83574.1"/>
    <property type="molecule type" value="Genomic_DNA"/>
</dbReference>
<comment type="catalytic activity">
    <reaction evidence="1">
        <text>[protein]-peptidylproline (omega=180) = [protein]-peptidylproline (omega=0)</text>
        <dbReference type="Rhea" id="RHEA:16237"/>
        <dbReference type="Rhea" id="RHEA-COMP:10747"/>
        <dbReference type="Rhea" id="RHEA-COMP:10748"/>
        <dbReference type="ChEBI" id="CHEBI:83833"/>
        <dbReference type="ChEBI" id="CHEBI:83834"/>
        <dbReference type="EC" id="5.2.1.8"/>
    </reaction>
</comment>
<evidence type="ECO:0000256" key="6">
    <source>
        <dbReference type="ARBA" id="ARBA00023110"/>
    </source>
</evidence>
<keyword evidence="6" id="KW-0697">Rotamase</keyword>
<accession>A0A518CWI5</accession>
<dbReference type="GO" id="GO:0003755">
    <property type="term" value="F:peptidyl-prolyl cis-trans isomerase activity"/>
    <property type="evidence" value="ECO:0007669"/>
    <property type="project" value="UniProtKB-KW"/>
</dbReference>
<dbReference type="Gene3D" id="3.10.50.40">
    <property type="match status" value="1"/>
</dbReference>
<dbReference type="PANTHER" id="PTHR47861">
    <property type="entry name" value="FKBP-TYPE PEPTIDYL-PROLYL CIS-TRANS ISOMERASE SLYD"/>
    <property type="match status" value="1"/>
</dbReference>
<dbReference type="InterPro" id="IPR046357">
    <property type="entry name" value="PPIase_dom_sf"/>
</dbReference>
<evidence type="ECO:0000256" key="5">
    <source>
        <dbReference type="ARBA" id="ARBA00022490"/>
    </source>
</evidence>
<proteinExistence type="inferred from homology"/>
<evidence type="ECO:0000313" key="10">
    <source>
        <dbReference type="Proteomes" id="UP000319342"/>
    </source>
</evidence>
<evidence type="ECO:0000313" key="9">
    <source>
        <dbReference type="EMBL" id="QDU83574.1"/>
    </source>
</evidence>
<dbReference type="OrthoDB" id="9808891at2"/>
<dbReference type="RefSeq" id="WP_145183515.1">
    <property type="nucleotide sequence ID" value="NZ_CP036290.1"/>
</dbReference>
<gene>
    <name evidence="9" type="primary">fkpB</name>
    <name evidence="9" type="ORF">Pla163_06730</name>
</gene>
<dbReference type="Proteomes" id="UP000319342">
    <property type="component" value="Chromosome"/>
</dbReference>
<evidence type="ECO:0000256" key="1">
    <source>
        <dbReference type="ARBA" id="ARBA00000971"/>
    </source>
</evidence>
<dbReference type="PANTHER" id="PTHR47861:SF3">
    <property type="entry name" value="FKBP-TYPE PEPTIDYL-PROLYL CIS-TRANS ISOMERASE SLYD"/>
    <property type="match status" value="1"/>
</dbReference>
<keyword evidence="8 9" id="KW-0413">Isomerase</keyword>
<evidence type="ECO:0000256" key="2">
    <source>
        <dbReference type="ARBA" id="ARBA00004496"/>
    </source>
</evidence>
<organism evidence="9 10">
    <name type="scientific">Rohdeia mirabilis</name>
    <dbReference type="NCBI Taxonomy" id="2528008"/>
    <lineage>
        <taxon>Bacteria</taxon>
        <taxon>Pseudomonadati</taxon>
        <taxon>Planctomycetota</taxon>
        <taxon>Planctomycetia</taxon>
        <taxon>Planctomycetia incertae sedis</taxon>
        <taxon>Rohdeia</taxon>
    </lineage>
</organism>
<evidence type="ECO:0000256" key="7">
    <source>
        <dbReference type="ARBA" id="ARBA00023186"/>
    </source>
</evidence>
<keyword evidence="7" id="KW-0143">Chaperone</keyword>
<keyword evidence="10" id="KW-1185">Reference proteome</keyword>
<sequence>MSTVKNDSTLAIRYRLLDAEGTVLETTEGDELEVVELGIGELPDVVEEALIGRAVGDDVRVEASEPFGAADPNAIVSIPRDAFAEAGEIEDLEPGDVVPILLAPEEGDDSDEPEEVEVVVREINEDGVVVDLNHPFAGLDVVFEIHVVEIRD</sequence>
<protein>
    <recommendedName>
        <fullName evidence="4">peptidylprolyl isomerase</fullName>
        <ecNumber evidence="4">5.2.1.8</ecNumber>
    </recommendedName>
</protein>
<name>A0A518CWI5_9BACT</name>
<dbReference type="GO" id="GO:0005737">
    <property type="term" value="C:cytoplasm"/>
    <property type="evidence" value="ECO:0007669"/>
    <property type="project" value="UniProtKB-SubCell"/>
</dbReference>
<comment type="subcellular location">
    <subcellularLocation>
        <location evidence="2">Cytoplasm</location>
    </subcellularLocation>
</comment>
<reference evidence="9 10" key="1">
    <citation type="submission" date="2019-02" db="EMBL/GenBank/DDBJ databases">
        <title>Deep-cultivation of Planctomycetes and their phenomic and genomic characterization uncovers novel biology.</title>
        <authorList>
            <person name="Wiegand S."/>
            <person name="Jogler M."/>
            <person name="Boedeker C."/>
            <person name="Pinto D."/>
            <person name="Vollmers J."/>
            <person name="Rivas-Marin E."/>
            <person name="Kohn T."/>
            <person name="Peeters S.H."/>
            <person name="Heuer A."/>
            <person name="Rast P."/>
            <person name="Oberbeckmann S."/>
            <person name="Bunk B."/>
            <person name="Jeske O."/>
            <person name="Meyerdierks A."/>
            <person name="Storesund J.E."/>
            <person name="Kallscheuer N."/>
            <person name="Luecker S."/>
            <person name="Lage O.M."/>
            <person name="Pohl T."/>
            <person name="Merkel B.J."/>
            <person name="Hornburger P."/>
            <person name="Mueller R.-W."/>
            <person name="Bruemmer F."/>
            <person name="Labrenz M."/>
            <person name="Spormann A.M."/>
            <person name="Op den Camp H."/>
            <person name="Overmann J."/>
            <person name="Amann R."/>
            <person name="Jetten M.S.M."/>
            <person name="Mascher T."/>
            <person name="Medema M.H."/>
            <person name="Devos D.P."/>
            <person name="Kaster A.-K."/>
            <person name="Ovreas L."/>
            <person name="Rohde M."/>
            <person name="Galperin M.Y."/>
            <person name="Jogler C."/>
        </authorList>
    </citation>
    <scope>NUCLEOTIDE SEQUENCE [LARGE SCALE GENOMIC DNA]</scope>
    <source>
        <strain evidence="9 10">Pla163</strain>
    </source>
</reference>
<dbReference type="AlphaFoldDB" id="A0A518CWI5"/>
<evidence type="ECO:0000256" key="3">
    <source>
        <dbReference type="ARBA" id="ARBA00006577"/>
    </source>
</evidence>
<comment type="similarity">
    <text evidence="3">Belongs to the FKBP-type PPIase family.</text>
</comment>
<dbReference type="EC" id="5.2.1.8" evidence="4"/>
<evidence type="ECO:0000256" key="4">
    <source>
        <dbReference type="ARBA" id="ARBA00013194"/>
    </source>
</evidence>
<keyword evidence="5" id="KW-0963">Cytoplasm</keyword>
<dbReference type="SUPFAM" id="SSF54534">
    <property type="entry name" value="FKBP-like"/>
    <property type="match status" value="1"/>
</dbReference>